<dbReference type="AlphaFoldDB" id="A0A5C1AI24"/>
<dbReference type="Pfam" id="PF24729">
    <property type="entry name" value="Acb2_Tad1_hairpin"/>
    <property type="match status" value="1"/>
</dbReference>
<feature type="domain" description="Acb2/Tad1 hairpin" evidence="2">
    <location>
        <begin position="68"/>
        <end position="127"/>
    </location>
</feature>
<name>A0A5C1AI24_9BACT</name>
<dbReference type="KEGG" id="lrs:PX52LOC_05314"/>
<protein>
    <recommendedName>
        <fullName evidence="2">Acb2/Tad1 hairpin domain-containing protein</fullName>
    </recommendedName>
</protein>
<organism evidence="3 4">
    <name type="scientific">Limnoglobus roseus</name>
    <dbReference type="NCBI Taxonomy" id="2598579"/>
    <lineage>
        <taxon>Bacteria</taxon>
        <taxon>Pseudomonadati</taxon>
        <taxon>Planctomycetota</taxon>
        <taxon>Planctomycetia</taxon>
        <taxon>Gemmatales</taxon>
        <taxon>Gemmataceae</taxon>
        <taxon>Limnoglobus</taxon>
    </lineage>
</organism>
<dbReference type="EMBL" id="CP042425">
    <property type="protein sequence ID" value="QEL18295.1"/>
    <property type="molecule type" value="Genomic_DNA"/>
</dbReference>
<proteinExistence type="predicted"/>
<evidence type="ECO:0000256" key="1">
    <source>
        <dbReference type="ARBA" id="ARBA00022741"/>
    </source>
</evidence>
<evidence type="ECO:0000259" key="2">
    <source>
        <dbReference type="Pfam" id="PF24729"/>
    </source>
</evidence>
<gene>
    <name evidence="3" type="ORF">PX52LOC_05314</name>
</gene>
<dbReference type="InterPro" id="IPR056098">
    <property type="entry name" value="Acb2/Tad1_hairpin"/>
</dbReference>
<keyword evidence="1" id="KW-0547">Nucleotide-binding</keyword>
<keyword evidence="4" id="KW-1185">Reference proteome</keyword>
<sequence>MIEVVRAISEANTYTCPLCGRTDVARLEIEGENCVVQSFSSCATCGRKVEVAFSVNPLPAPPQTPGPIRKTFAYHRPSEQGVGRIATLRRLFSEFQDCLDMHCAKSREASVAATKLEECAMWAIKAVVVNDPESVVTE</sequence>
<evidence type="ECO:0000313" key="3">
    <source>
        <dbReference type="EMBL" id="QEL18295.1"/>
    </source>
</evidence>
<accession>A0A5C1AI24</accession>
<evidence type="ECO:0000313" key="4">
    <source>
        <dbReference type="Proteomes" id="UP000324974"/>
    </source>
</evidence>
<dbReference type="GO" id="GO:0000166">
    <property type="term" value="F:nucleotide binding"/>
    <property type="evidence" value="ECO:0007669"/>
    <property type="project" value="UniProtKB-KW"/>
</dbReference>
<dbReference type="Proteomes" id="UP000324974">
    <property type="component" value="Chromosome"/>
</dbReference>
<reference evidence="4" key="1">
    <citation type="submission" date="2019-08" db="EMBL/GenBank/DDBJ databases">
        <title>Limnoglobus roseus gen. nov., sp. nov., a novel freshwater planctomycete with a giant genome from the family Gemmataceae.</title>
        <authorList>
            <person name="Kulichevskaya I.S."/>
            <person name="Naumoff D.G."/>
            <person name="Miroshnikov K."/>
            <person name="Ivanova A."/>
            <person name="Philippov D.A."/>
            <person name="Hakobyan A."/>
            <person name="Rijpstra I.C."/>
            <person name="Sinninghe Damste J.S."/>
            <person name="Liesack W."/>
            <person name="Dedysh S.N."/>
        </authorList>
    </citation>
    <scope>NUCLEOTIDE SEQUENCE [LARGE SCALE GENOMIC DNA]</scope>
    <source>
        <strain evidence="4">PX52</strain>
    </source>
</reference>